<evidence type="ECO:0000313" key="2">
    <source>
        <dbReference type="Proteomes" id="UP001485301"/>
    </source>
</evidence>
<accession>A0ACD5C9C0</accession>
<gene>
    <name evidence="1" type="ORF">AACH28_01570</name>
</gene>
<organism evidence="1 2">
    <name type="scientific">Sphingobacterium thalpophilum</name>
    <dbReference type="NCBI Taxonomy" id="259"/>
    <lineage>
        <taxon>Bacteria</taxon>
        <taxon>Pseudomonadati</taxon>
        <taxon>Bacteroidota</taxon>
        <taxon>Sphingobacteriia</taxon>
        <taxon>Sphingobacteriales</taxon>
        <taxon>Sphingobacteriaceae</taxon>
        <taxon>Sphingobacterium</taxon>
    </lineage>
</organism>
<keyword evidence="1" id="KW-0378">Hydrolase</keyword>
<protein>
    <submittedName>
        <fullName evidence="1">Glycosyl hydrolase family 18 protein</fullName>
    </submittedName>
</protein>
<proteinExistence type="predicted"/>
<reference evidence="1" key="1">
    <citation type="submission" date="2024-04" db="EMBL/GenBank/DDBJ databases">
        <title>Complete genome sequence of Sphingobacterium thalpophiium BAA-1094.</title>
        <authorList>
            <person name="Adaikpoh B.I."/>
        </authorList>
    </citation>
    <scope>NUCLEOTIDE SEQUENCE</scope>
    <source>
        <strain evidence="1">BAA-1094</strain>
    </source>
</reference>
<name>A0ACD5C9C0_9SPHI</name>
<dbReference type="EMBL" id="CP151087">
    <property type="protein sequence ID" value="WZN56235.1"/>
    <property type="molecule type" value="Genomic_DNA"/>
</dbReference>
<sequence>MKTLKLSLLSMAIGSLLIAGACQKEIATIGSPTKGDFDVIQRDDNHFVLINKTKGSNISTWNIPNLGKSFQGDSVSLYIGGSGTYDVLLYPATKGGIDSVVKQIKVAKNDPVLFKKQSDIVVSGWYNDGWNAESHQIYMNNNTLFSEVNPYWYNLGTGTDAIGKTVADGSIYERSYAFNASMITQVRNKGDLFIPTVGDMSTGQLNTILSNTTARQNLINNLVNKAIQRNYDGWDLNFEHANESGKQAFSLFVHDLGAALQAQGKVLDVTIGGFENATKESYWIFDYDGLNIPQVRYIKIMAYDQFLGPNPSLNPVGDINWVEDILNYAITTRGVPAKKIILGIANYGWSFKQNPTTQNMEIIYPFTTYSQYMAKAGFASWYQPWCEELYGEWTENGIYHAAFFNNAESVGKRLALVNTYGIAGVCFWVLGREDAAIYSNKIPTILGAGR</sequence>
<dbReference type="Proteomes" id="UP001485301">
    <property type="component" value="Chromosome"/>
</dbReference>
<evidence type="ECO:0000313" key="1">
    <source>
        <dbReference type="EMBL" id="WZN56235.1"/>
    </source>
</evidence>
<keyword evidence="2" id="KW-1185">Reference proteome</keyword>